<feature type="region of interest" description="Disordered" evidence="2">
    <location>
        <begin position="552"/>
        <end position="578"/>
    </location>
</feature>
<comment type="similarity">
    <text evidence="1">Belongs to the FAM13 family.</text>
</comment>
<gene>
    <name evidence="4" type="ORF">GSLYS_00018075001</name>
</gene>
<dbReference type="AlphaFoldDB" id="A0AAV2IDA8"/>
<feature type="compositionally biased region" description="Polar residues" evidence="2">
    <location>
        <begin position="280"/>
        <end position="305"/>
    </location>
</feature>
<proteinExistence type="inferred from homology"/>
<feature type="compositionally biased region" description="Polar residues" evidence="2">
    <location>
        <begin position="171"/>
        <end position="181"/>
    </location>
</feature>
<feature type="region of interest" description="Disordered" evidence="2">
    <location>
        <begin position="351"/>
        <end position="378"/>
    </location>
</feature>
<protein>
    <recommendedName>
        <fullName evidence="3">FAM13A-like domain-containing protein</fullName>
    </recommendedName>
</protein>
<evidence type="ECO:0000313" key="4">
    <source>
        <dbReference type="EMBL" id="CAL1544562.1"/>
    </source>
</evidence>
<reference evidence="4 5" key="1">
    <citation type="submission" date="2024-04" db="EMBL/GenBank/DDBJ databases">
        <authorList>
            <consortium name="Genoscope - CEA"/>
            <person name="William W."/>
        </authorList>
    </citation>
    <scope>NUCLEOTIDE SEQUENCE [LARGE SCALE GENOMIC DNA]</scope>
</reference>
<name>A0AAV2IDA8_LYMST</name>
<dbReference type="InterPro" id="IPR059029">
    <property type="entry name" value="FAM13A_dom"/>
</dbReference>
<feature type="region of interest" description="Disordered" evidence="2">
    <location>
        <begin position="32"/>
        <end position="55"/>
    </location>
</feature>
<evidence type="ECO:0000259" key="3">
    <source>
        <dbReference type="Pfam" id="PF26116"/>
    </source>
</evidence>
<dbReference type="EMBL" id="CAXITT010000629">
    <property type="protein sequence ID" value="CAL1544562.1"/>
    <property type="molecule type" value="Genomic_DNA"/>
</dbReference>
<dbReference type="PANTHER" id="PTHR15904:SF17">
    <property type="entry name" value="RHO-GAP DOMAIN-CONTAINING PROTEIN"/>
    <property type="match status" value="1"/>
</dbReference>
<feature type="domain" description="FAM13A-like" evidence="3">
    <location>
        <begin position="760"/>
        <end position="829"/>
    </location>
</feature>
<accession>A0AAV2IDA8</accession>
<dbReference type="Proteomes" id="UP001497497">
    <property type="component" value="Unassembled WGS sequence"/>
</dbReference>
<dbReference type="Pfam" id="PF26116">
    <property type="entry name" value="FAM13A"/>
    <property type="match status" value="1"/>
</dbReference>
<keyword evidence="5" id="KW-1185">Reference proteome</keyword>
<feature type="compositionally biased region" description="Polar residues" evidence="2">
    <location>
        <begin position="351"/>
        <end position="368"/>
    </location>
</feature>
<comment type="caution">
    <text evidence="4">The sequence shown here is derived from an EMBL/GenBank/DDBJ whole genome shotgun (WGS) entry which is preliminary data.</text>
</comment>
<dbReference type="PANTHER" id="PTHR15904">
    <property type="entry name" value="FAM13"/>
    <property type="match status" value="1"/>
</dbReference>
<sequence>MDSSKDVMQLFIAEYNALFAQEGEPAPRVFWEKLNKKKSPPPRPPPPKVQSLPSFSTPCAETITASLTSSASSTALDYRPVPSPRKIKTFYDSSSGSEFEGRHTPTFSLHSSIPVFSPRDFDPTRSHSPFALESETHSAMESPMITARTQEFVEKTIGETISEHIFGTMDFNENSGSQSPRTKTDESDDNGNLEDLPVSKSILSPPGIMDKRRQTAVRSRTSHMLDDTSQENNQQDFDGLERSNILTAHKKPIGPPRRSPSRKHRRSWEADHSSEGTLPFSHTQLDPPSNNVIQAHNLNRSLNHSQGGGDKENEAYEEDRQGTGDASPTIKPKSMRRTENKALLPRSLSLQNTQESFPSQPSPTSNGSGPLDRSPSNGIKLFIPPLDLTTLHEHIDGVEPIPLSKERLHTQIWVKTSLLPHDNNVPIISPRSNKLKNWSESDPPLTVVYEAPMSPSAYCSSGLFRVSMNTDIPPSPPIQQDLYKKHSDDDGSYRLRQITKKIQGLKKKIKVFEENFEKEYGYRPTQGEKAGQPDIKRYMNELSKARKDLKRLKEETEKGNRSRHNSGASCSGADQAPPVLPTVSTTLDYIQKCLSDKRQESGRPEPVVLMSRDQVQEEKLAVQRALLHFEGIHGRPTTKEEKDIMRPLYDRYRAIKRMLAKPMSPRNSLELQTVPEDQMMEIPQTFNRHPIHVRVPTGYTEDEEIGTPDPGTLEFGLVTRDYNVMRDFELPSFHGGATDKGLQQAGGGGVEADANLHQLSLSELHVQIEDSKKVKKRLRRILREFEESFLLKSGRKVQKEDRYPLQTEYSDYKKVKARLRLLEALVLKQHE</sequence>
<feature type="region of interest" description="Disordered" evidence="2">
    <location>
        <begin position="169"/>
        <end position="337"/>
    </location>
</feature>
<feature type="compositionally biased region" description="Basic and acidic residues" evidence="2">
    <location>
        <begin position="309"/>
        <end position="322"/>
    </location>
</feature>
<evidence type="ECO:0000256" key="1">
    <source>
        <dbReference type="ARBA" id="ARBA00007549"/>
    </source>
</evidence>
<organism evidence="4 5">
    <name type="scientific">Lymnaea stagnalis</name>
    <name type="common">Great pond snail</name>
    <name type="synonym">Helix stagnalis</name>
    <dbReference type="NCBI Taxonomy" id="6523"/>
    <lineage>
        <taxon>Eukaryota</taxon>
        <taxon>Metazoa</taxon>
        <taxon>Spiralia</taxon>
        <taxon>Lophotrochozoa</taxon>
        <taxon>Mollusca</taxon>
        <taxon>Gastropoda</taxon>
        <taxon>Heterobranchia</taxon>
        <taxon>Euthyneura</taxon>
        <taxon>Panpulmonata</taxon>
        <taxon>Hygrophila</taxon>
        <taxon>Lymnaeoidea</taxon>
        <taxon>Lymnaeidae</taxon>
        <taxon>Lymnaea</taxon>
    </lineage>
</organism>
<evidence type="ECO:0000256" key="2">
    <source>
        <dbReference type="SAM" id="MobiDB-lite"/>
    </source>
</evidence>
<dbReference type="InterPro" id="IPR039102">
    <property type="entry name" value="FAM13"/>
</dbReference>
<evidence type="ECO:0000313" key="5">
    <source>
        <dbReference type="Proteomes" id="UP001497497"/>
    </source>
</evidence>